<evidence type="ECO:0000313" key="4">
    <source>
        <dbReference type="Proteomes" id="UP000516361"/>
    </source>
</evidence>
<accession>A0A7G1G5P8</accession>
<gene>
    <name evidence="3" type="ORF">OSSY52_07570</name>
</gene>
<dbReference type="InterPro" id="IPR006342">
    <property type="entry name" value="FkbM_mtfrase"/>
</dbReference>
<keyword evidence="1" id="KW-0812">Transmembrane</keyword>
<name>A0A7G1G5P8_9BACT</name>
<dbReference type="KEGG" id="ocy:OSSY52_07570"/>
<feature type="transmembrane region" description="Helical" evidence="1">
    <location>
        <begin position="33"/>
        <end position="53"/>
    </location>
</feature>
<dbReference type="AlphaFoldDB" id="A0A7G1G5P8"/>
<dbReference type="EMBL" id="AP018712">
    <property type="protein sequence ID" value="BBE30616.1"/>
    <property type="molecule type" value="Genomic_DNA"/>
</dbReference>
<evidence type="ECO:0000256" key="1">
    <source>
        <dbReference type="SAM" id="Phobius"/>
    </source>
</evidence>
<dbReference type="RefSeq" id="WP_190615694.1">
    <property type="nucleotide sequence ID" value="NZ_AP018712.1"/>
</dbReference>
<feature type="domain" description="Methyltransferase FkbM" evidence="2">
    <location>
        <begin position="204"/>
        <end position="344"/>
    </location>
</feature>
<keyword evidence="4" id="KW-1185">Reference proteome</keyword>
<dbReference type="NCBIfam" id="TIGR01444">
    <property type="entry name" value="fkbM_fam"/>
    <property type="match status" value="1"/>
</dbReference>
<dbReference type="InParanoid" id="A0A7G1G5P8"/>
<dbReference type="Gene3D" id="3.40.50.150">
    <property type="entry name" value="Vaccinia Virus protein VP39"/>
    <property type="match status" value="1"/>
</dbReference>
<reference evidence="3 4" key="1">
    <citation type="submission" date="2018-06" db="EMBL/GenBank/DDBJ databases">
        <title>Genome sequencing of Oceanotoga sp. sy52.</title>
        <authorList>
            <person name="Mori K."/>
        </authorList>
    </citation>
    <scope>NUCLEOTIDE SEQUENCE [LARGE SCALE GENOMIC DNA]</scope>
    <source>
        <strain evidence="4">sy52</strain>
    </source>
</reference>
<sequence>MNYKKELKKLFIKEYIPNNKKYSIHEIIKNKKIVLYGFGSGCITFFTIVINRYKNIKIDKIIDKNPSKKTYNNIPVIKPEELNIDIPENYVIIITIGKKEYYKEIVNTLKNLKLNNIIFVNDIYEYHLHFTNKEIEKKGFYFYLENKEKILKTFNYFKDDLSKKIFIKYLKTHIYKIPQVIPNGNIKNQYFPYDIKLNYNRFINCGAYNGDTIKQLNQKIGKVETIVCFEPDKNNYSKLIDYLNNNKENIAEYILTSPCGVYSENKILYFDEGNNTNSRVNKNGNVAIQVIKLDDVLLNYSPTLIQMDIEGSELEALYGAKKIIKENIPDLSICVYHTPEHMWEIPLFIKSLYGKYQLYLRNYTGYISETVLYAVKGE</sequence>
<keyword evidence="1" id="KW-1133">Transmembrane helix</keyword>
<evidence type="ECO:0000259" key="2">
    <source>
        <dbReference type="Pfam" id="PF05050"/>
    </source>
</evidence>
<dbReference type="SUPFAM" id="SSF53335">
    <property type="entry name" value="S-adenosyl-L-methionine-dependent methyltransferases"/>
    <property type="match status" value="1"/>
</dbReference>
<evidence type="ECO:0000313" key="3">
    <source>
        <dbReference type="EMBL" id="BBE30616.1"/>
    </source>
</evidence>
<dbReference type="InterPro" id="IPR029063">
    <property type="entry name" value="SAM-dependent_MTases_sf"/>
</dbReference>
<organism evidence="3 4">
    <name type="scientific">Tepiditoga spiralis</name>
    <dbReference type="NCBI Taxonomy" id="2108365"/>
    <lineage>
        <taxon>Bacteria</taxon>
        <taxon>Thermotogati</taxon>
        <taxon>Thermotogota</taxon>
        <taxon>Thermotogae</taxon>
        <taxon>Petrotogales</taxon>
        <taxon>Petrotogaceae</taxon>
        <taxon>Tepiditoga</taxon>
    </lineage>
</organism>
<dbReference type="Gene3D" id="3.40.50.720">
    <property type="entry name" value="NAD(P)-binding Rossmann-like Domain"/>
    <property type="match status" value="1"/>
</dbReference>
<dbReference type="Proteomes" id="UP000516361">
    <property type="component" value="Chromosome"/>
</dbReference>
<keyword evidence="1" id="KW-0472">Membrane</keyword>
<protein>
    <recommendedName>
        <fullName evidence="2">Methyltransferase FkbM domain-containing protein</fullName>
    </recommendedName>
</protein>
<dbReference type="Pfam" id="PF05050">
    <property type="entry name" value="Methyltransf_21"/>
    <property type="match status" value="1"/>
</dbReference>
<proteinExistence type="predicted"/>